<dbReference type="InterPro" id="IPR051127">
    <property type="entry name" value="Fungal_SecMet_Regulators"/>
</dbReference>
<dbReference type="GO" id="GO:0005634">
    <property type="term" value="C:nucleus"/>
    <property type="evidence" value="ECO:0007669"/>
    <property type="project" value="TreeGrafter"/>
</dbReference>
<dbReference type="CDD" id="cd12148">
    <property type="entry name" value="fungal_TF_MHR"/>
    <property type="match status" value="1"/>
</dbReference>
<evidence type="ECO:0000256" key="4">
    <source>
        <dbReference type="SAM" id="Phobius"/>
    </source>
</evidence>
<dbReference type="InterPro" id="IPR007219">
    <property type="entry name" value="XnlR_reg_dom"/>
</dbReference>
<evidence type="ECO:0000313" key="7">
    <source>
        <dbReference type="Proteomes" id="UP000717696"/>
    </source>
</evidence>
<gene>
    <name evidence="6" type="ORF">B0J13DRAFT_516671</name>
</gene>
<dbReference type="GO" id="GO:0006351">
    <property type="term" value="P:DNA-templated transcription"/>
    <property type="evidence" value="ECO:0007669"/>
    <property type="project" value="InterPro"/>
</dbReference>
<evidence type="ECO:0000256" key="1">
    <source>
        <dbReference type="ARBA" id="ARBA00023015"/>
    </source>
</evidence>
<evidence type="ECO:0000259" key="5">
    <source>
        <dbReference type="SMART" id="SM00906"/>
    </source>
</evidence>
<accession>A0A9P9D066</accession>
<protein>
    <recommendedName>
        <fullName evidence="5">Xylanolytic transcriptional activator regulatory domain-containing protein</fullName>
    </recommendedName>
</protein>
<dbReference type="EMBL" id="JAGMUU010000065">
    <property type="protein sequence ID" value="KAH7110214.1"/>
    <property type="molecule type" value="Genomic_DNA"/>
</dbReference>
<comment type="caution">
    <text evidence="6">The sequence shown here is derived from an EMBL/GenBank/DDBJ whole genome shotgun (WGS) entry which is preliminary data.</text>
</comment>
<dbReference type="Proteomes" id="UP000717696">
    <property type="component" value="Unassembled WGS sequence"/>
</dbReference>
<keyword evidence="4" id="KW-0472">Membrane</keyword>
<name>A0A9P9D066_9HYPO</name>
<dbReference type="PANTHER" id="PTHR47424">
    <property type="entry name" value="REGULATORY PROTEIN GAL4"/>
    <property type="match status" value="1"/>
</dbReference>
<keyword evidence="4" id="KW-0812">Transmembrane</keyword>
<evidence type="ECO:0000313" key="6">
    <source>
        <dbReference type="EMBL" id="KAH7110214.1"/>
    </source>
</evidence>
<proteinExistence type="predicted"/>
<feature type="domain" description="Xylanolytic transcriptional activator regulatory" evidence="5">
    <location>
        <begin position="118"/>
        <end position="197"/>
    </location>
</feature>
<evidence type="ECO:0000256" key="2">
    <source>
        <dbReference type="ARBA" id="ARBA00023163"/>
    </source>
</evidence>
<sequence>MCDNAYSLHHFQSSGFVHLFAEDRLYSLIDLQSTHAIPVDDPAMSHMQDRLVTLYAMIAIGAQCRGHGELDARVSRTYFSRAQELAFRDMLHEPTIFMVINFLLLAFYMFCACRRNTALLYLGIAAKAATILGLHHAELNETLPPEHNQLRRRTWTSLRILDLHCNAILGRPSSVAFTFITQQNPAQVPMDAARDSHAELAVSANYNLCSLIETISQALTRPTSLDLETAEGLLQSLRDWAKALPEGLRESISPDRGEKPKPAHRQQMIGNIHVACGYYFGVLLVTRPFLVARTIPRLHQAYAASQTRLQSTFDARPENSQIQELSEACLGAAVYLVQMCHEAASLDLLLGNMCILQAWVLAAGLVLGFSLLATRETSHTDAREAFKSSQRVLAELARLSPQAQRNLEILSTFSDAISSYNSKQNPDRRQPSGGYLEQILRPGGHLSATADSEGPNVSSSQLPCVPQIVGSTMAGQPEAFEWPGATVGNFGAEVTDEIGFQQFWENYTSQFMAQGLPEGGDVTQGSWVSQDSAMDTM</sequence>
<feature type="transmembrane region" description="Helical" evidence="4">
    <location>
        <begin position="348"/>
        <end position="373"/>
    </location>
</feature>
<keyword evidence="4" id="KW-1133">Transmembrane helix</keyword>
<keyword evidence="2" id="KW-0804">Transcription</keyword>
<dbReference type="PANTHER" id="PTHR47424:SF9">
    <property type="entry name" value="TAH-2"/>
    <property type="match status" value="1"/>
</dbReference>
<dbReference type="GO" id="GO:0000981">
    <property type="term" value="F:DNA-binding transcription factor activity, RNA polymerase II-specific"/>
    <property type="evidence" value="ECO:0007669"/>
    <property type="project" value="TreeGrafter"/>
</dbReference>
<dbReference type="GO" id="GO:0000978">
    <property type="term" value="F:RNA polymerase II cis-regulatory region sequence-specific DNA binding"/>
    <property type="evidence" value="ECO:0007669"/>
    <property type="project" value="TreeGrafter"/>
</dbReference>
<keyword evidence="3" id="KW-0539">Nucleus</keyword>
<dbReference type="GO" id="GO:0008270">
    <property type="term" value="F:zinc ion binding"/>
    <property type="evidence" value="ECO:0007669"/>
    <property type="project" value="InterPro"/>
</dbReference>
<evidence type="ECO:0000256" key="3">
    <source>
        <dbReference type="ARBA" id="ARBA00023242"/>
    </source>
</evidence>
<feature type="transmembrane region" description="Helical" evidence="4">
    <location>
        <begin position="94"/>
        <end position="111"/>
    </location>
</feature>
<organism evidence="6 7">
    <name type="scientific">Dactylonectria estremocensis</name>
    <dbReference type="NCBI Taxonomy" id="1079267"/>
    <lineage>
        <taxon>Eukaryota</taxon>
        <taxon>Fungi</taxon>
        <taxon>Dikarya</taxon>
        <taxon>Ascomycota</taxon>
        <taxon>Pezizomycotina</taxon>
        <taxon>Sordariomycetes</taxon>
        <taxon>Hypocreomycetidae</taxon>
        <taxon>Hypocreales</taxon>
        <taxon>Nectriaceae</taxon>
        <taxon>Dactylonectria</taxon>
    </lineage>
</organism>
<reference evidence="6" key="1">
    <citation type="journal article" date="2021" name="Nat. Commun.">
        <title>Genetic determinants of endophytism in the Arabidopsis root mycobiome.</title>
        <authorList>
            <person name="Mesny F."/>
            <person name="Miyauchi S."/>
            <person name="Thiergart T."/>
            <person name="Pickel B."/>
            <person name="Atanasova L."/>
            <person name="Karlsson M."/>
            <person name="Huettel B."/>
            <person name="Barry K.W."/>
            <person name="Haridas S."/>
            <person name="Chen C."/>
            <person name="Bauer D."/>
            <person name="Andreopoulos W."/>
            <person name="Pangilinan J."/>
            <person name="LaButti K."/>
            <person name="Riley R."/>
            <person name="Lipzen A."/>
            <person name="Clum A."/>
            <person name="Drula E."/>
            <person name="Henrissat B."/>
            <person name="Kohler A."/>
            <person name="Grigoriev I.V."/>
            <person name="Martin F.M."/>
            <person name="Hacquard S."/>
        </authorList>
    </citation>
    <scope>NUCLEOTIDE SEQUENCE</scope>
    <source>
        <strain evidence="6">MPI-CAGE-AT-0021</strain>
    </source>
</reference>
<dbReference type="GO" id="GO:0000435">
    <property type="term" value="P:positive regulation of transcription from RNA polymerase II promoter by galactose"/>
    <property type="evidence" value="ECO:0007669"/>
    <property type="project" value="TreeGrafter"/>
</dbReference>
<keyword evidence="7" id="KW-1185">Reference proteome</keyword>
<dbReference type="AlphaFoldDB" id="A0A9P9D066"/>
<dbReference type="SMART" id="SM00906">
    <property type="entry name" value="Fungal_trans"/>
    <property type="match status" value="1"/>
</dbReference>
<keyword evidence="1" id="KW-0805">Transcription regulation</keyword>
<dbReference type="Pfam" id="PF04082">
    <property type="entry name" value="Fungal_trans"/>
    <property type="match status" value="1"/>
</dbReference>
<dbReference type="OrthoDB" id="4064873at2759"/>